<evidence type="ECO:0000256" key="16">
    <source>
        <dbReference type="PIRSR" id="PIRSR006439-50"/>
    </source>
</evidence>
<dbReference type="AlphaFoldDB" id="A0A9E7MWB7"/>
<evidence type="ECO:0000256" key="2">
    <source>
        <dbReference type="ARBA" id="ARBA00011238"/>
    </source>
</evidence>
<feature type="binding site" evidence="16">
    <location>
        <position position="593"/>
    </location>
    <ligand>
        <name>[4Fe-4S] cluster</name>
        <dbReference type="ChEBI" id="CHEBI:49883"/>
        <label>2</label>
    </ligand>
</feature>
<dbReference type="GO" id="GO:0030976">
    <property type="term" value="F:thiamine pyrophosphate binding"/>
    <property type="evidence" value="ECO:0007669"/>
    <property type="project" value="InterPro"/>
</dbReference>
<dbReference type="KEGG" id="tagg:NF865_06970"/>
<dbReference type="SUPFAM" id="SSF52518">
    <property type="entry name" value="Thiamin diphosphate-binding fold (THDP-binding)"/>
    <property type="match status" value="2"/>
</dbReference>
<gene>
    <name evidence="18" type="primary">iorA</name>
    <name evidence="18" type="ORF">NF865_06970</name>
</gene>
<keyword evidence="11 15" id="KW-0408">Iron</keyword>
<dbReference type="SUPFAM" id="SSF52922">
    <property type="entry name" value="TK C-terminal domain-like"/>
    <property type="match status" value="1"/>
</dbReference>
<dbReference type="CDD" id="cd07034">
    <property type="entry name" value="TPP_PYR_PFOR_IOR-alpha_like"/>
    <property type="match status" value="1"/>
</dbReference>
<evidence type="ECO:0000256" key="6">
    <source>
        <dbReference type="ARBA" id="ARBA00022485"/>
    </source>
</evidence>
<evidence type="ECO:0000256" key="11">
    <source>
        <dbReference type="ARBA" id="ARBA00023004"/>
    </source>
</evidence>
<evidence type="ECO:0000256" key="12">
    <source>
        <dbReference type="ARBA" id="ARBA00023014"/>
    </source>
</evidence>
<dbReference type="InterPro" id="IPR029061">
    <property type="entry name" value="THDP-binding"/>
</dbReference>
<dbReference type="GO" id="GO:0006082">
    <property type="term" value="P:organic acid metabolic process"/>
    <property type="evidence" value="ECO:0007669"/>
    <property type="project" value="UniProtKB-ARBA"/>
</dbReference>
<keyword evidence="8" id="KW-0677">Repeat</keyword>
<dbReference type="Gene3D" id="3.40.50.920">
    <property type="match status" value="1"/>
</dbReference>
<dbReference type="InterPro" id="IPR045025">
    <property type="entry name" value="HACL1-like"/>
</dbReference>
<dbReference type="GO" id="GO:0046872">
    <property type="term" value="F:metal ion binding"/>
    <property type="evidence" value="ECO:0007669"/>
    <property type="project" value="UniProtKB-UniRule"/>
</dbReference>
<dbReference type="Gene3D" id="3.40.50.970">
    <property type="match status" value="2"/>
</dbReference>
<comment type="catalytic activity">
    <reaction evidence="14 15">
        <text>indole-3-pyruvate + 2 oxidized [2Fe-2S]-[ferredoxin] + CoA = (indol-3-yl)acetyl-CoA + 2 reduced [2Fe-2S]-[ferredoxin] + CO2 + H(+)</text>
        <dbReference type="Rhea" id="RHEA:12645"/>
        <dbReference type="Rhea" id="RHEA-COMP:10000"/>
        <dbReference type="Rhea" id="RHEA-COMP:10001"/>
        <dbReference type="ChEBI" id="CHEBI:15378"/>
        <dbReference type="ChEBI" id="CHEBI:16526"/>
        <dbReference type="ChEBI" id="CHEBI:17640"/>
        <dbReference type="ChEBI" id="CHEBI:33737"/>
        <dbReference type="ChEBI" id="CHEBI:33738"/>
        <dbReference type="ChEBI" id="CHEBI:57271"/>
        <dbReference type="ChEBI" id="CHEBI:57287"/>
        <dbReference type="EC" id="1.2.7.8"/>
    </reaction>
</comment>
<dbReference type="SUPFAM" id="SSF54862">
    <property type="entry name" value="4Fe-4S ferredoxins"/>
    <property type="match status" value="1"/>
</dbReference>
<keyword evidence="6 15" id="KW-0004">4Fe-4S</keyword>
<dbReference type="PANTHER" id="PTHR43710:SF7">
    <property type="entry name" value="INDOLEPYRUVATE OXIDOREDUCTASE SUBUNIT IORA"/>
    <property type="match status" value="1"/>
</dbReference>
<evidence type="ECO:0000256" key="15">
    <source>
        <dbReference type="PIRNR" id="PIRNR006439"/>
    </source>
</evidence>
<name>A0A9E7MWB7_THEAG</name>
<dbReference type="InterPro" id="IPR002880">
    <property type="entry name" value="Pyrv_Fd/Flavodoxin_OxRdtase_N"/>
</dbReference>
<comment type="function">
    <text evidence="1 15">Catalyzes the ferredoxin-dependent oxidative decarboxylation of arylpyruvates.</text>
</comment>
<feature type="binding site" evidence="16">
    <location>
        <position position="596"/>
    </location>
    <ligand>
        <name>[4Fe-4S] cluster</name>
        <dbReference type="ChEBI" id="CHEBI:49883"/>
        <label>2</label>
    </ligand>
</feature>
<dbReference type="Gene3D" id="3.30.70.20">
    <property type="match status" value="1"/>
</dbReference>
<dbReference type="CDD" id="cd02008">
    <property type="entry name" value="TPP_IOR_alpha"/>
    <property type="match status" value="1"/>
</dbReference>
<dbReference type="InterPro" id="IPR009014">
    <property type="entry name" value="Transketo_C/PFOR_II"/>
</dbReference>
<feature type="binding site" evidence="16">
    <location>
        <position position="599"/>
    </location>
    <ligand>
        <name>[4Fe-4S] cluster</name>
        <dbReference type="ChEBI" id="CHEBI:49883"/>
        <label>2</label>
    </ligand>
</feature>
<dbReference type="InterPro" id="IPR011766">
    <property type="entry name" value="TPP_enzyme_TPP-bd"/>
</dbReference>
<keyword evidence="19" id="KW-1185">Reference proteome</keyword>
<evidence type="ECO:0000256" key="3">
    <source>
        <dbReference type="ARBA" id="ARBA00012812"/>
    </source>
</evidence>
<dbReference type="PANTHER" id="PTHR43710">
    <property type="entry name" value="2-HYDROXYACYL-COA LYASE"/>
    <property type="match status" value="1"/>
</dbReference>
<dbReference type="RefSeq" id="WP_253304035.1">
    <property type="nucleotide sequence ID" value="NZ_CP099582.1"/>
</dbReference>
<evidence type="ECO:0000256" key="1">
    <source>
        <dbReference type="ARBA" id="ARBA00002995"/>
    </source>
</evidence>
<feature type="binding site" evidence="16">
    <location>
        <position position="563"/>
    </location>
    <ligand>
        <name>[4Fe-4S] cluster</name>
        <dbReference type="ChEBI" id="CHEBI:49883"/>
        <label>1</label>
    </ligand>
</feature>
<dbReference type="GO" id="GO:0051539">
    <property type="term" value="F:4 iron, 4 sulfur cluster binding"/>
    <property type="evidence" value="ECO:0007669"/>
    <property type="project" value="UniProtKB-UniRule"/>
</dbReference>
<dbReference type="PIRSF" id="PIRSF006439">
    <property type="entry name" value="Indolepyruvate_ferr_oxidored"/>
    <property type="match status" value="1"/>
</dbReference>
<feature type="binding site" evidence="16">
    <location>
        <position position="569"/>
    </location>
    <ligand>
        <name>[4Fe-4S] cluster</name>
        <dbReference type="ChEBI" id="CHEBI:49883"/>
        <label>1</label>
    </ligand>
</feature>
<dbReference type="GO" id="GO:0043805">
    <property type="term" value="F:indolepyruvate ferredoxin oxidoreductase activity"/>
    <property type="evidence" value="ECO:0007669"/>
    <property type="project" value="UniProtKB-UniRule"/>
</dbReference>
<accession>A0A9E7MWB7</accession>
<feature type="domain" description="4Fe-4S ferredoxin-type" evidence="17">
    <location>
        <begin position="584"/>
        <end position="614"/>
    </location>
</feature>
<dbReference type="FunFam" id="3.40.50.970:FF:000039">
    <property type="entry name" value="Indolepyruvate oxidoreductase subunit IorA"/>
    <property type="match status" value="1"/>
</dbReference>
<feature type="binding site" evidence="16">
    <location>
        <position position="575"/>
    </location>
    <ligand>
        <name>[4Fe-4S] cluster</name>
        <dbReference type="ChEBI" id="CHEBI:49883"/>
        <label>2</label>
    </ligand>
</feature>
<dbReference type="NCBIfam" id="TIGR03336">
    <property type="entry name" value="IOR_alpha"/>
    <property type="match status" value="1"/>
</dbReference>
<comment type="subunit">
    <text evidence="2 15">Heterodimer of the IorA and IorB subunits.</text>
</comment>
<evidence type="ECO:0000256" key="14">
    <source>
        <dbReference type="ARBA" id="ARBA00048332"/>
    </source>
</evidence>
<dbReference type="Proteomes" id="UP001055732">
    <property type="component" value="Chromosome"/>
</dbReference>
<evidence type="ECO:0000256" key="13">
    <source>
        <dbReference type="ARBA" id="ARBA00030514"/>
    </source>
</evidence>
<evidence type="ECO:0000256" key="4">
    <source>
        <dbReference type="ARBA" id="ARBA00017710"/>
    </source>
</evidence>
<dbReference type="InterPro" id="IPR017721">
    <property type="entry name" value="IorA"/>
</dbReference>
<keyword evidence="5 15" id="KW-0813">Transport</keyword>
<feature type="binding site" evidence="16">
    <location>
        <position position="566"/>
    </location>
    <ligand>
        <name>[4Fe-4S] cluster</name>
        <dbReference type="ChEBI" id="CHEBI:49883"/>
        <label>1</label>
    </ligand>
</feature>
<keyword evidence="12 15" id="KW-0411">Iron-sulfur</keyword>
<dbReference type="Pfam" id="PF00037">
    <property type="entry name" value="Fer4"/>
    <property type="match status" value="1"/>
</dbReference>
<sequence>MEENILKDAPGERLLLMGNEAIARGALEGGVKVATAYPGTPSSEILGTLYPLAQKIGLYAEWSTNEKIAAEVAYGAAISGLNALVAMKHYGLNVALDFLAKTPYIKTDAGLVIVVADDPQSHSSGSEQDTRFFGAYIMEVPTLEPATPQEAKDMCAYAFRLSEEYKIPVLLRSVTRVGHARQDVILGELKKDDTKPKIPEKHALIPGELGIKRHKELHEKVLSKIEEISNNSEFNLIKLPEDAEFGIITSGVGYEYTVEALELLGISEKVAVLKIGFAYPLPSKIIREFAEHVNKILVIEEGEPYLEIGVKTILYDLEETVEIHGKLEGSLPRWGELTPELVSEALNRVFEFLDIKKPEAGKLTNVKLPKRMISLCPGCPHRATGYALKMAARKSKIKVIYHGDIGCYALVGLPPLSLRDTSGAMGSSIGIGLGVGKANPDVKPIAMVGDSTFFHAGLSALANAVYTNTDVLVVVFDNGTTAMTGFQPNPGQYISISEIAKTMGVRFVMETDPYDIKQTEKVFEDALKSEGPAVVVAKHLCALYEARRGKSKAVPYTVDTTKCIGCKLCTNEFGCPAISLNSEGKATIDPVVCTGCGVCAQICPVGAIKELERRD</sequence>
<dbReference type="Pfam" id="PF01855">
    <property type="entry name" value="POR_N"/>
    <property type="match status" value="1"/>
</dbReference>
<proteinExistence type="predicted"/>
<feature type="binding site" evidence="16">
    <location>
        <position position="603"/>
    </location>
    <ligand>
        <name>[4Fe-4S] cluster</name>
        <dbReference type="ChEBI" id="CHEBI:49883"/>
        <label>1</label>
    </ligand>
</feature>
<dbReference type="InterPro" id="IPR017900">
    <property type="entry name" value="4Fe4S_Fe_S_CS"/>
</dbReference>
<dbReference type="PROSITE" id="PS51379">
    <property type="entry name" value="4FE4S_FER_2"/>
    <property type="match status" value="2"/>
</dbReference>
<evidence type="ECO:0000256" key="5">
    <source>
        <dbReference type="ARBA" id="ARBA00022448"/>
    </source>
</evidence>
<dbReference type="GO" id="GO:0044272">
    <property type="term" value="P:sulfur compound biosynthetic process"/>
    <property type="evidence" value="ECO:0007669"/>
    <property type="project" value="UniProtKB-ARBA"/>
</dbReference>
<evidence type="ECO:0000313" key="19">
    <source>
        <dbReference type="Proteomes" id="UP001055732"/>
    </source>
</evidence>
<protein>
    <recommendedName>
        <fullName evidence="4 15">Indolepyruvate oxidoreductase subunit IorA</fullName>
        <shortName evidence="15">IOR</shortName>
        <ecNumber evidence="3 15">1.2.7.8</ecNumber>
    </recommendedName>
    <alternativeName>
        <fullName evidence="13 15">Indolepyruvate ferredoxin oxidoreductase subunit alpha</fullName>
    </alternativeName>
</protein>
<evidence type="ECO:0000256" key="7">
    <source>
        <dbReference type="ARBA" id="ARBA00022723"/>
    </source>
</evidence>
<organism evidence="18 19">
    <name type="scientific">Thermococcus aggregans</name>
    <dbReference type="NCBI Taxonomy" id="110163"/>
    <lineage>
        <taxon>Archaea</taxon>
        <taxon>Methanobacteriati</taxon>
        <taxon>Methanobacteriota</taxon>
        <taxon>Thermococci</taxon>
        <taxon>Thermococcales</taxon>
        <taxon>Thermococcaceae</taxon>
        <taxon>Thermococcus</taxon>
    </lineage>
</organism>
<comment type="cofactor">
    <cofactor evidence="15 16">
        <name>[4Fe-4S] cluster</name>
        <dbReference type="ChEBI" id="CHEBI:49883"/>
    </cofactor>
    <text evidence="15 16">Binds 2 [4Fe-4S] clusters. In this family the first cluster has a non-standard and varying [4Fe-4S] binding motif CX(2)CX(2)CX(4-5)CP.</text>
</comment>
<keyword evidence="9 15" id="KW-0249">Electron transport</keyword>
<dbReference type="InterPro" id="IPR017896">
    <property type="entry name" value="4Fe4S_Fe-S-bd"/>
</dbReference>
<evidence type="ECO:0000256" key="10">
    <source>
        <dbReference type="ARBA" id="ARBA00023002"/>
    </source>
</evidence>
<reference evidence="18" key="2">
    <citation type="submission" date="2022-06" db="EMBL/GenBank/DDBJ databases">
        <authorList>
            <person name="Park Y.-J."/>
        </authorList>
    </citation>
    <scope>NUCLEOTIDE SEQUENCE</scope>
    <source>
        <strain evidence="18">TY</strain>
    </source>
</reference>
<feature type="domain" description="4Fe-4S ferredoxin-type" evidence="17">
    <location>
        <begin position="554"/>
        <end position="583"/>
    </location>
</feature>
<evidence type="ECO:0000256" key="8">
    <source>
        <dbReference type="ARBA" id="ARBA00022737"/>
    </source>
</evidence>
<dbReference type="PROSITE" id="PS00198">
    <property type="entry name" value="4FE4S_FER_1"/>
    <property type="match status" value="1"/>
</dbReference>
<dbReference type="EC" id="1.2.7.8" evidence="3 15"/>
<evidence type="ECO:0000256" key="9">
    <source>
        <dbReference type="ARBA" id="ARBA00022982"/>
    </source>
</evidence>
<dbReference type="EMBL" id="CP099582">
    <property type="protein sequence ID" value="USS40078.1"/>
    <property type="molecule type" value="Genomic_DNA"/>
</dbReference>
<keyword evidence="7 15" id="KW-0479">Metal-binding</keyword>
<keyword evidence="10 15" id="KW-0560">Oxidoreductase</keyword>
<reference evidence="18" key="1">
    <citation type="journal article" date="1998" name="Int. J. Syst. Bacteriol. 48 Pt">
        <title>Thermococcus guaymasensis sp. nov. and Thermococcus aggregans sp. nov., two novel thermophilic archaea isolated from the Guaymas Basin hydrothermal vent site.</title>
        <authorList>
            <person name="Canganella F."/>
            <person name="Jones W.J."/>
            <person name="Gambacorta A."/>
            <person name="Antranikian G."/>
        </authorList>
    </citation>
    <scope>NUCLEOTIDE SEQUENCE</scope>
    <source>
        <strain evidence="18">TY</strain>
    </source>
</reference>
<dbReference type="Pfam" id="PF02775">
    <property type="entry name" value="TPP_enzyme_C"/>
    <property type="match status" value="1"/>
</dbReference>
<evidence type="ECO:0000313" key="18">
    <source>
        <dbReference type="EMBL" id="USS40078.1"/>
    </source>
</evidence>
<evidence type="ECO:0000259" key="17">
    <source>
        <dbReference type="PROSITE" id="PS51379"/>
    </source>
</evidence>